<protein>
    <submittedName>
        <fullName evidence="6">NAD(P)/FAD-dependent oxidoreductase</fullName>
        <ecNumber evidence="6">1.-.-.-</ecNumber>
    </submittedName>
</protein>
<evidence type="ECO:0000313" key="6">
    <source>
        <dbReference type="EMBL" id="MFD1018613.1"/>
    </source>
</evidence>
<dbReference type="EMBL" id="JBHTKL010000001">
    <property type="protein sequence ID" value="MFD1018613.1"/>
    <property type="molecule type" value="Genomic_DNA"/>
</dbReference>
<dbReference type="GO" id="GO:0016491">
    <property type="term" value="F:oxidoreductase activity"/>
    <property type="evidence" value="ECO:0007669"/>
    <property type="project" value="UniProtKB-KW"/>
</dbReference>
<feature type="domain" description="FAD dependent oxidoreductase" evidence="5">
    <location>
        <begin position="6"/>
        <end position="354"/>
    </location>
</feature>
<keyword evidence="7" id="KW-1185">Reference proteome</keyword>
<evidence type="ECO:0000256" key="2">
    <source>
        <dbReference type="ARBA" id="ARBA00009410"/>
    </source>
</evidence>
<dbReference type="Pfam" id="PF01266">
    <property type="entry name" value="DAO"/>
    <property type="match status" value="1"/>
</dbReference>
<comment type="similarity">
    <text evidence="2">Belongs to the DadA oxidoreductase family.</text>
</comment>
<dbReference type="RefSeq" id="WP_386057247.1">
    <property type="nucleotide sequence ID" value="NZ_JBHTKL010000001.1"/>
</dbReference>
<organism evidence="6 7">
    <name type="scientific">Thalassobacillus hwangdonensis</name>
    <dbReference type="NCBI Taxonomy" id="546108"/>
    <lineage>
        <taxon>Bacteria</taxon>
        <taxon>Bacillati</taxon>
        <taxon>Bacillota</taxon>
        <taxon>Bacilli</taxon>
        <taxon>Bacillales</taxon>
        <taxon>Bacillaceae</taxon>
        <taxon>Thalassobacillus</taxon>
    </lineage>
</organism>
<keyword evidence="3" id="KW-0285">Flavoprotein</keyword>
<evidence type="ECO:0000256" key="3">
    <source>
        <dbReference type="ARBA" id="ARBA00022630"/>
    </source>
</evidence>
<dbReference type="InterPro" id="IPR006076">
    <property type="entry name" value="FAD-dep_OxRdtase"/>
</dbReference>
<dbReference type="PANTHER" id="PTHR13847:SF286">
    <property type="entry name" value="D-AMINO ACID DEHYDROGENASE"/>
    <property type="match status" value="1"/>
</dbReference>
<dbReference type="SUPFAM" id="SSF54373">
    <property type="entry name" value="FAD-linked reductases, C-terminal domain"/>
    <property type="match status" value="1"/>
</dbReference>
<proteinExistence type="inferred from homology"/>
<dbReference type="SUPFAM" id="SSF51905">
    <property type="entry name" value="FAD/NAD(P)-binding domain"/>
    <property type="match status" value="1"/>
</dbReference>
<dbReference type="InterPro" id="IPR036188">
    <property type="entry name" value="FAD/NAD-bd_sf"/>
</dbReference>
<dbReference type="EC" id="1.-.-.-" evidence="6"/>
<keyword evidence="4 6" id="KW-0560">Oxidoreductase</keyword>
<gene>
    <name evidence="6" type="ORF">ACFQ2J_05295</name>
</gene>
<evidence type="ECO:0000256" key="1">
    <source>
        <dbReference type="ARBA" id="ARBA00001974"/>
    </source>
</evidence>
<reference evidence="7" key="1">
    <citation type="journal article" date="2019" name="Int. J. Syst. Evol. Microbiol.">
        <title>The Global Catalogue of Microorganisms (GCM) 10K type strain sequencing project: providing services to taxonomists for standard genome sequencing and annotation.</title>
        <authorList>
            <consortium name="The Broad Institute Genomics Platform"/>
            <consortium name="The Broad Institute Genome Sequencing Center for Infectious Disease"/>
            <person name="Wu L."/>
            <person name="Ma J."/>
        </authorList>
    </citation>
    <scope>NUCLEOTIDE SEQUENCE [LARGE SCALE GENOMIC DNA]</scope>
    <source>
        <strain evidence="7">CCUG 56607</strain>
    </source>
</reference>
<sequence>MFDLKRIIVIGAGILGAATAYHLTERGASVTLIDRKDTGQATAAAAGIICPWLTNRRNTEWYKLVTEGAKYYPELMERLSEYGTMDPAYRQVGAINIFSKDKMLDKKYELALARQKDTPEMGKVTKLSESETKALFPPLKDGYSAVHISGGGRVDGASLRDTLIHAATSRGMTYKVGSASLIQEGNRITGVNDNQERMSADEVVVTGGVWAKEILKPLGIDFLLTSQKAQIVHLNIPDTDTSDWPVVMPPFGQYFLAFDGGKIVLGATAENHAGEDARVTMGGVHEVIDKALRVAPGFATTTYVGTKVGFRPFTPESLPAIGRLPGLDGLFIANGLGSSGLTSGPYIGKELAKLVMEEQAELDVKEYPVSSAIRE</sequence>
<dbReference type="Gene3D" id="3.30.9.10">
    <property type="entry name" value="D-Amino Acid Oxidase, subunit A, domain 2"/>
    <property type="match status" value="1"/>
</dbReference>
<comment type="cofactor">
    <cofactor evidence="1">
        <name>FAD</name>
        <dbReference type="ChEBI" id="CHEBI:57692"/>
    </cofactor>
</comment>
<evidence type="ECO:0000256" key="4">
    <source>
        <dbReference type="ARBA" id="ARBA00023002"/>
    </source>
</evidence>
<dbReference type="Proteomes" id="UP001596990">
    <property type="component" value="Unassembled WGS sequence"/>
</dbReference>
<dbReference type="PANTHER" id="PTHR13847">
    <property type="entry name" value="SARCOSINE DEHYDROGENASE-RELATED"/>
    <property type="match status" value="1"/>
</dbReference>
<dbReference type="Gene3D" id="3.50.50.60">
    <property type="entry name" value="FAD/NAD(P)-binding domain"/>
    <property type="match status" value="1"/>
</dbReference>
<evidence type="ECO:0000313" key="7">
    <source>
        <dbReference type="Proteomes" id="UP001596990"/>
    </source>
</evidence>
<comment type="caution">
    <text evidence="6">The sequence shown here is derived from an EMBL/GenBank/DDBJ whole genome shotgun (WGS) entry which is preliminary data.</text>
</comment>
<name>A0ABW3L0M5_9BACI</name>
<evidence type="ECO:0000259" key="5">
    <source>
        <dbReference type="Pfam" id="PF01266"/>
    </source>
</evidence>
<accession>A0ABW3L0M5</accession>